<dbReference type="PANTHER" id="PTHR24060">
    <property type="entry name" value="METABOTROPIC GLUTAMATE RECEPTOR"/>
    <property type="match status" value="1"/>
</dbReference>
<dbReference type="PRINTS" id="PR00248">
    <property type="entry name" value="GPCRMGR"/>
</dbReference>
<dbReference type="Pfam" id="PF00003">
    <property type="entry name" value="7tm_3"/>
    <property type="match status" value="1"/>
</dbReference>
<dbReference type="InterPro" id="IPR028082">
    <property type="entry name" value="Peripla_BP_I"/>
</dbReference>
<dbReference type="SUPFAM" id="SSF53822">
    <property type="entry name" value="Periplasmic binding protein-like I"/>
    <property type="match status" value="5"/>
</dbReference>
<dbReference type="InterPro" id="IPR001828">
    <property type="entry name" value="ANF_lig-bd_rcpt"/>
</dbReference>
<feature type="transmembrane region" description="Helical" evidence="8">
    <location>
        <begin position="2424"/>
        <end position="2447"/>
    </location>
</feature>
<dbReference type="InterPro" id="IPR050726">
    <property type="entry name" value="mGluR"/>
</dbReference>
<keyword evidence="4 8" id="KW-1133">Transmembrane helix</keyword>
<dbReference type="Pfam" id="PF01094">
    <property type="entry name" value="ANF_receptor"/>
    <property type="match status" value="4"/>
</dbReference>
<keyword evidence="11" id="KW-1185">Reference proteome</keyword>
<name>A0ABQ9F7R2_TEGGR</name>
<dbReference type="PRINTS" id="PR00593">
    <property type="entry name" value="MTABOTROPICR"/>
</dbReference>
<comment type="subcellular location">
    <subcellularLocation>
        <location evidence="1">Membrane</location>
        <topology evidence="1">Multi-pass membrane protein</topology>
    </subcellularLocation>
</comment>
<evidence type="ECO:0000256" key="2">
    <source>
        <dbReference type="ARBA" id="ARBA00007242"/>
    </source>
</evidence>
<keyword evidence="5 8" id="KW-0472">Membrane</keyword>
<gene>
    <name evidence="10" type="ORF">KUTeg_009989</name>
</gene>
<protein>
    <recommendedName>
        <fullName evidence="9">G-protein coupled receptors family 3 profile domain-containing protein</fullName>
    </recommendedName>
</protein>
<proteinExistence type="inferred from homology"/>
<sequence length="2590" mass="289204">MKCPLVNCTLEHFIIIGELNDISEIINFLQDVLLPLFIIIIINYSLNHGLDFMIILKFCNYRNLNANCNYKTNIFCQVNCRKCRTKYQKEHNKILTQVTSKFLARFMASVPVNDNTCGVCSSYGRETPPEIFRNDLLQYLFLTSKKLRLSVLFFKTPRIKMLQAYVVLFSLVSVLVTGQITVRTQSCSVSDQYVTIQNGAQAMMGGLLSMHYSGDNYGCGNISPSGMQSYEAIRWALDRLNKENEVLNGEFLNDSYIPGVKIGMRVRDYCDRSSVATSSAQGLFPQFQSESRDCQKNPSELLLGLVGASTSGVTKDVNMFTSKFDIPLISFMATAPELSSDMNYPKFMRTVPPDGPLMEAITKVLQDLKWNYVVVVYSDNTYGRGGLKEIRSQRAETFDGAGKLQWIFTDSIPLSSTFPGKKYPRGIISVLTGSRKIIEFEDHWVRIDPENPSSENPWFKEWYMNQNECRLPGVTSSRFTVQCPRLTESQRRNAFVQDQFVEPAVHAVYSYAHALREAHRALCGGAPGVCAQLSSLSLPDFYENYLKRTNFTYTKMERVESLASVGLEPYNAAAKVQYDVNGDIVGPVYDVYNFNDYPGGTTSFKFQKLGSYLNGRLEIVKSRLRMYDVKRDNMLASPPSSPCPISGCKPCLGIPGESPYMYVPGDIVITGLFSVHNKGTSPLTCGSFMTGTRTGIQYLESMFFALQQVNGVLKNSQGILRGVSLGGLGFDDCSDAALGSHLVTNLVRNPGAIKDGNGVALNPLTVEAYTGSFNSGLTLPIAEIMNEVLGEYDPAREAFSFQVDNVRLYGGRTVSQSMSMCPAVCTECGYMFTGQPYMYIPGDVLIPSIFDIHYPGTVPFSCGNIRVNNGFQNSEAFAFAIEMINSRNTDVKLNNGVTLGGLGFDGCMDALRGGAIVSAVYAGNLPVGDSKMFPTQKFVGWLSYDSQLTIDLSMGLSLPGVPVISPGATSPALDNKKMFTNFFRTLPSDSIRARAMARVSKELGFRYIITLNAPERGSRDAVQKFREYVESEGICIGASYEFVTDGNMDKIIEYIVDSSTRVVAVFSEIDMYIQDLLIAKQRNPNAANIIFLSNRHWERPSVGTNYLREASRSMSFGITKPTIQEFISYMRQKIPGDFIQDFTVLPTIHAVYALAKGVHLTLQQKCGMSYSSVCHNFISSIDTHKLIMQHMDALNYTDVINEMFKFVERESNRGLVIRQLTANAGIDQVGSFKDDNLILTDRQKLINDYKTTPSTCTGDCSVCYRRGDGRELISYLSGDIMLAGLFDIHKAGPTPYTCGAINDKHGMQLAEAFHFALEYVNNKTGIFANVLPGITLGGVALDVCQSPTRAGNLVANIHSRNLVLSKDGFTVNPERFDLYVGTLDSASSIRVADVLNPLGIPQISYGATSLELRDPRKYRYFMRSVPADDKQARAIISYLKRFSLHNVIHTFNSVGEYGREEFSRLAYLNRICISQNITVGEDGVVDQAEAEDAINKMFNFPDAKVIIFFVDDPLPILNVIERNYRQVRSNFSFIGTDKWGMDPDIWKNLKHLMIDQKAVTFDIETADVPEFDKYLEYKTPNNYDFNPFFQDYYEMMFNCSMTGKSSVYTSVCPSFLLGIPRSPKYIQDPYVLYVINAVFSAALAAHDALTQVCPQNFYGVCNLFRTSGERRQLILNGLKKVNFTDATEQPFYYTPGGESDRGYHIWESLRNKESAVGDVNEYYLEDVGSYNDTHFLKIDARYDLNWRSPCTGVASCKCEFPVYKPSRYMVKPSPNDLNVVYISDIHGTDPNNPYGCGAINTGSSFQNLMAFFYAIQLINDNQALKLPASLKLGGVALDTCSSPNRIGQDLYSLLSGEGICGAEQSGQVVDPSSIISYLAKNSQNALATSSILSPLKISSMSQSATSVELSDKNFHDYFLRTVPPDDIQAIVMSQVIQRFGWDYVSSVYTNNAYGNAAINTLLRYTDSDSSRTCISQKIALPENATLADAKNVINTLNQRVGARVVILFVTQEHARLLLQAAKDQGLTYRFIWLGSDTWANSDYIVQDHEDVAAGAITIQIRSETIERFRTYVKSLTFENRLGMPQDWFEELYQSLHQCRIMNSIIVKPFTKFCTGNEKITDDMIPTDPYVLHTIISVFMMAQGLSRIEECKSTSLSISACLSLQANKRDLIFDGISGAQWQVFPDELGSKSFTFKFTDDGYGDIGYNILNFRRDSTTGNYEYVKIGSYQLELVLNKNAYQGFSFVETRTIPSSACPVGSTCQCLRADGTTKPYTRQVASGVSIYILPDGSYVNALTGEVVQVEDIPQIADRFSDVWGIIVITLAGIGVLASLCMFIYLLIVYPVRSGTSILGYMLSFGIVLLYALIFAFVVHASEEVCGLRRFCLGFCYCLCYSALFIKMVDCWRAKDKTEMGEVKYEKIGQPLGLFFCAVLLVCVQIIINAEWLILEPPSMTQILYNKMLWPRCSPDSFYDEGLVLSLIYVMCLIVLMLIIGLFTRQTPRNHYEARWVWGIAGLSTPIWVVFCTVAALGPYKMRDAAVAIGLLLNATIMLFLGPLRKLYLLNKFEAKLEEEERKSVLGSQKGVHARVNY</sequence>
<dbReference type="InterPro" id="IPR000337">
    <property type="entry name" value="GPCR_3"/>
</dbReference>
<keyword evidence="7" id="KW-0325">Glycoprotein</keyword>
<feature type="transmembrane region" description="Helical" evidence="8">
    <location>
        <begin position="2537"/>
        <end position="2556"/>
    </location>
</feature>
<feature type="transmembrane region" description="Helical" evidence="8">
    <location>
        <begin position="2315"/>
        <end position="2338"/>
    </location>
</feature>
<reference evidence="10 11" key="1">
    <citation type="submission" date="2022-12" db="EMBL/GenBank/DDBJ databases">
        <title>Chromosome-level genome of Tegillarca granosa.</title>
        <authorList>
            <person name="Kim J."/>
        </authorList>
    </citation>
    <scope>NUCLEOTIDE SEQUENCE [LARGE SCALE GENOMIC DNA]</scope>
    <source>
        <strain evidence="10">Teg-2019</strain>
        <tissue evidence="10">Adductor muscle</tissue>
    </source>
</reference>
<comment type="caution">
    <text evidence="10">The sequence shown here is derived from an EMBL/GenBank/DDBJ whole genome shotgun (WGS) entry which is preliminary data.</text>
</comment>
<evidence type="ECO:0000256" key="6">
    <source>
        <dbReference type="ARBA" id="ARBA00023170"/>
    </source>
</evidence>
<dbReference type="Gene3D" id="3.40.50.2300">
    <property type="match status" value="9"/>
</dbReference>
<feature type="domain" description="G-protein coupled receptors family 3 profile" evidence="9">
    <location>
        <begin position="2344"/>
        <end position="2562"/>
    </location>
</feature>
<feature type="transmembrane region" description="Helical" evidence="8">
    <location>
        <begin position="2350"/>
        <end position="2371"/>
    </location>
</feature>
<evidence type="ECO:0000256" key="4">
    <source>
        <dbReference type="ARBA" id="ARBA00022989"/>
    </source>
</evidence>
<dbReference type="Proteomes" id="UP001217089">
    <property type="component" value="Unassembled WGS sequence"/>
</dbReference>
<feature type="transmembrane region" description="Helical" evidence="8">
    <location>
        <begin position="2383"/>
        <end position="2404"/>
    </location>
</feature>
<evidence type="ECO:0000259" key="9">
    <source>
        <dbReference type="PROSITE" id="PS50259"/>
    </source>
</evidence>
<evidence type="ECO:0000313" key="10">
    <source>
        <dbReference type="EMBL" id="KAJ8312616.1"/>
    </source>
</evidence>
<dbReference type="CDD" id="cd13953">
    <property type="entry name" value="7tm_classC_mGluR-like"/>
    <property type="match status" value="1"/>
</dbReference>
<evidence type="ECO:0000313" key="11">
    <source>
        <dbReference type="Proteomes" id="UP001217089"/>
    </source>
</evidence>
<evidence type="ECO:0000256" key="1">
    <source>
        <dbReference type="ARBA" id="ARBA00004141"/>
    </source>
</evidence>
<feature type="transmembrane region" description="Helical" evidence="8">
    <location>
        <begin position="2508"/>
        <end position="2531"/>
    </location>
</feature>
<dbReference type="EMBL" id="JARBDR010000440">
    <property type="protein sequence ID" value="KAJ8312616.1"/>
    <property type="molecule type" value="Genomic_DNA"/>
</dbReference>
<dbReference type="PROSITE" id="PS50259">
    <property type="entry name" value="G_PROTEIN_RECEP_F3_4"/>
    <property type="match status" value="1"/>
</dbReference>
<dbReference type="CDD" id="cd06350">
    <property type="entry name" value="PBP1_GPCR_family_C-like"/>
    <property type="match status" value="1"/>
</dbReference>
<feature type="transmembrane region" description="Helical" evidence="8">
    <location>
        <begin position="2475"/>
        <end position="2496"/>
    </location>
</feature>
<keyword evidence="3 8" id="KW-0812">Transmembrane</keyword>
<evidence type="ECO:0000256" key="7">
    <source>
        <dbReference type="ARBA" id="ARBA00023180"/>
    </source>
</evidence>
<comment type="similarity">
    <text evidence="2">Belongs to the G-protein coupled receptor 3 family.</text>
</comment>
<organism evidence="10 11">
    <name type="scientific">Tegillarca granosa</name>
    <name type="common">Malaysian cockle</name>
    <name type="synonym">Anadara granosa</name>
    <dbReference type="NCBI Taxonomy" id="220873"/>
    <lineage>
        <taxon>Eukaryota</taxon>
        <taxon>Metazoa</taxon>
        <taxon>Spiralia</taxon>
        <taxon>Lophotrochozoa</taxon>
        <taxon>Mollusca</taxon>
        <taxon>Bivalvia</taxon>
        <taxon>Autobranchia</taxon>
        <taxon>Pteriomorphia</taxon>
        <taxon>Arcoida</taxon>
        <taxon>Arcoidea</taxon>
        <taxon>Arcidae</taxon>
        <taxon>Tegillarca</taxon>
    </lineage>
</organism>
<evidence type="ECO:0000256" key="5">
    <source>
        <dbReference type="ARBA" id="ARBA00023136"/>
    </source>
</evidence>
<keyword evidence="6" id="KW-0675">Receptor</keyword>
<evidence type="ECO:0000256" key="8">
    <source>
        <dbReference type="SAM" id="Phobius"/>
    </source>
</evidence>
<dbReference type="InterPro" id="IPR000162">
    <property type="entry name" value="GPCR_3_mtglu_rcpt"/>
</dbReference>
<evidence type="ECO:0000256" key="3">
    <source>
        <dbReference type="ARBA" id="ARBA00022692"/>
    </source>
</evidence>
<accession>A0ABQ9F7R2</accession>
<dbReference type="InterPro" id="IPR017978">
    <property type="entry name" value="GPCR_3_C"/>
</dbReference>